<sequence length="243" mass="27502">GLPAEIHSDCGTNFVGAAKELRHFIELTRSSQFNSDLTKALSAHETSWKFNPPSAPHMGGIWEAGVKSTKYHLHRVVGDRTLNFEELCTLLAKIEACLNSRPLCAATDNVDDLNVLTPGHFLIHDSLIAVPEPSYDHLKLNTLSRWQLIQLLSQQFWQRWSSEYLTRLQQRPKWATYQPNIEVGQLVLIKDERLPPQQWLLARIVAVHPGADSLVRVVTVKTKSGEMKRPVTKLCPLPICKEE</sequence>
<reference evidence="2" key="1">
    <citation type="submission" date="2021-06" db="EMBL/GenBank/DDBJ databases">
        <authorList>
            <person name="Hodson N. C."/>
            <person name="Mongue J. A."/>
            <person name="Jaron S. K."/>
        </authorList>
    </citation>
    <scope>NUCLEOTIDE SEQUENCE</scope>
</reference>
<dbReference type="Proteomes" id="UP000708208">
    <property type="component" value="Unassembled WGS sequence"/>
</dbReference>
<feature type="non-terminal residue" evidence="2">
    <location>
        <position position="1"/>
    </location>
</feature>
<evidence type="ECO:0000313" key="3">
    <source>
        <dbReference type="Proteomes" id="UP000708208"/>
    </source>
</evidence>
<name>A0A8J2KS90_9HEXA</name>
<dbReference type="InterPro" id="IPR001584">
    <property type="entry name" value="Integrase_cat-core"/>
</dbReference>
<dbReference type="AlphaFoldDB" id="A0A8J2KS90"/>
<accession>A0A8J2KS90</accession>
<dbReference type="GO" id="GO:0015074">
    <property type="term" value="P:DNA integration"/>
    <property type="evidence" value="ECO:0007669"/>
    <property type="project" value="InterPro"/>
</dbReference>
<feature type="domain" description="Integrase catalytic" evidence="1">
    <location>
        <begin position="1"/>
        <end position="126"/>
    </location>
</feature>
<dbReference type="InterPro" id="IPR040676">
    <property type="entry name" value="DUF5641"/>
</dbReference>
<dbReference type="PANTHER" id="PTHR47331">
    <property type="entry name" value="PHD-TYPE DOMAIN-CONTAINING PROTEIN"/>
    <property type="match status" value="1"/>
</dbReference>
<protein>
    <recommendedName>
        <fullName evidence="1">Integrase catalytic domain-containing protein</fullName>
    </recommendedName>
</protein>
<organism evidence="2 3">
    <name type="scientific">Allacma fusca</name>
    <dbReference type="NCBI Taxonomy" id="39272"/>
    <lineage>
        <taxon>Eukaryota</taxon>
        <taxon>Metazoa</taxon>
        <taxon>Ecdysozoa</taxon>
        <taxon>Arthropoda</taxon>
        <taxon>Hexapoda</taxon>
        <taxon>Collembola</taxon>
        <taxon>Symphypleona</taxon>
        <taxon>Sminthuridae</taxon>
        <taxon>Allacma</taxon>
    </lineage>
</organism>
<dbReference type="Pfam" id="PF18701">
    <property type="entry name" value="DUF5641"/>
    <property type="match status" value="1"/>
</dbReference>
<gene>
    <name evidence="2" type="ORF">AFUS01_LOCUS29064</name>
</gene>
<dbReference type="PROSITE" id="PS50994">
    <property type="entry name" value="INTEGRASE"/>
    <property type="match status" value="1"/>
</dbReference>
<keyword evidence="3" id="KW-1185">Reference proteome</keyword>
<proteinExistence type="predicted"/>
<dbReference type="PANTHER" id="PTHR47331:SF1">
    <property type="entry name" value="GAG-LIKE PROTEIN"/>
    <property type="match status" value="1"/>
</dbReference>
<comment type="caution">
    <text evidence="2">The sequence shown here is derived from an EMBL/GenBank/DDBJ whole genome shotgun (WGS) entry which is preliminary data.</text>
</comment>
<dbReference type="EMBL" id="CAJVCH010424114">
    <property type="protein sequence ID" value="CAG7818567.1"/>
    <property type="molecule type" value="Genomic_DNA"/>
</dbReference>
<evidence type="ECO:0000313" key="2">
    <source>
        <dbReference type="EMBL" id="CAG7818567.1"/>
    </source>
</evidence>
<evidence type="ECO:0000259" key="1">
    <source>
        <dbReference type="PROSITE" id="PS50994"/>
    </source>
</evidence>
<dbReference type="OrthoDB" id="6615390at2759"/>